<dbReference type="Pfam" id="PF03983">
    <property type="entry name" value="SHD1"/>
    <property type="match status" value="1"/>
</dbReference>
<dbReference type="InterPro" id="IPR007131">
    <property type="entry name" value="SHD1"/>
</dbReference>
<organism evidence="2 3">
    <name type="scientific">Bremerella volcania</name>
    <dbReference type="NCBI Taxonomy" id="2527984"/>
    <lineage>
        <taxon>Bacteria</taxon>
        <taxon>Pseudomonadati</taxon>
        <taxon>Planctomycetota</taxon>
        <taxon>Planctomycetia</taxon>
        <taxon>Pirellulales</taxon>
        <taxon>Pirellulaceae</taxon>
        <taxon>Bremerella</taxon>
    </lineage>
</organism>
<dbReference type="Gene3D" id="2.130.10.10">
    <property type="entry name" value="YVTN repeat-like/Quinoprotein amine dehydrogenase"/>
    <property type="match status" value="1"/>
</dbReference>
<dbReference type="EMBL" id="CP036289">
    <property type="protein sequence ID" value="QDU75931.1"/>
    <property type="molecule type" value="Genomic_DNA"/>
</dbReference>
<dbReference type="SUPFAM" id="SSF50969">
    <property type="entry name" value="YVTN repeat-like/Quinoprotein amine dehydrogenase"/>
    <property type="match status" value="1"/>
</dbReference>
<accession>A0A518C9P1</accession>
<dbReference type="Gene3D" id="2.30.30.700">
    <property type="entry name" value="SLA1 homology domain 1"/>
    <property type="match status" value="1"/>
</dbReference>
<dbReference type="AlphaFoldDB" id="A0A518C9P1"/>
<proteinExistence type="predicted"/>
<evidence type="ECO:0000313" key="3">
    <source>
        <dbReference type="Proteomes" id="UP000318626"/>
    </source>
</evidence>
<dbReference type="InterPro" id="IPR011044">
    <property type="entry name" value="Quino_amine_DH_bsu"/>
</dbReference>
<protein>
    <recommendedName>
        <fullName evidence="1">SLA1 homology domain-containing protein</fullName>
    </recommendedName>
</protein>
<dbReference type="GO" id="GO:0008092">
    <property type="term" value="F:cytoskeletal protein binding"/>
    <property type="evidence" value="ECO:0007669"/>
    <property type="project" value="InterPro"/>
</dbReference>
<dbReference type="KEGG" id="bvo:Pan97_29750"/>
<dbReference type="GO" id="GO:0042802">
    <property type="term" value="F:identical protein binding"/>
    <property type="evidence" value="ECO:0007669"/>
    <property type="project" value="InterPro"/>
</dbReference>
<keyword evidence="3" id="KW-1185">Reference proteome</keyword>
<dbReference type="GO" id="GO:0030674">
    <property type="term" value="F:protein-macromolecule adaptor activity"/>
    <property type="evidence" value="ECO:0007669"/>
    <property type="project" value="InterPro"/>
</dbReference>
<dbReference type="GO" id="GO:0043130">
    <property type="term" value="F:ubiquitin binding"/>
    <property type="evidence" value="ECO:0007669"/>
    <property type="project" value="InterPro"/>
</dbReference>
<dbReference type="InterPro" id="IPR015943">
    <property type="entry name" value="WD40/YVTN_repeat-like_dom_sf"/>
</dbReference>
<dbReference type="RefSeq" id="WP_165698767.1">
    <property type="nucleotide sequence ID" value="NZ_CP036289.1"/>
</dbReference>
<feature type="domain" description="SLA1 homology" evidence="1">
    <location>
        <begin position="39"/>
        <end position="95"/>
    </location>
</feature>
<name>A0A518C9P1_9BACT</name>
<dbReference type="Proteomes" id="UP000318626">
    <property type="component" value="Chromosome"/>
</dbReference>
<gene>
    <name evidence="2" type="ORF">Pan97_29750</name>
</gene>
<evidence type="ECO:0000313" key="2">
    <source>
        <dbReference type="EMBL" id="QDU75931.1"/>
    </source>
</evidence>
<sequence length="670" mass="73297">MTPIRFLSHRYLWIAAICGVLLPHLALGGEPTGALSKYAENRTWVDATGKFQIGGTLKMADEKQVQILKSDGRVVTVPLDKMSEKDRLFVEEFLKAEAAQNDPNNPFAGGEPENPFAGGQPAAAMPATTGNAAPPPAGIGRVNKVNVTSGGARPLSLAPGREFWSVKPPVALPEISLEDSIITVPLAKPFFGKMAMGVAGRAPTVVVNVYQEGRKASDNYGRFMIVDPITKNTSREMEFEQPYRIVAVAPNAKMFAAIRVEGWDTGNDLALFTIDDQAITPLYEFTVGGGSWKEFTSAHFLPNNRLAVITKDKKLTFWDLSGSVPRGVLQGELPHSVHVSFSPAGELMAFPAKQYVGFLDTASGNLVGSIQPESDVERVALSADGKRVAVKLWDKLVIYSMEDGSHLKTIPVADTGDGELKWVGDYVKLEDTIYDIERSLPLWTYNSRGSANQLYDNRMFAVFGDKQSSQLTITTLPHDTALHSAETVDPKTLYVMSPGSKARVNYQFVNVSAEDQRQIEEAVSAKLKECGWVNDNSASVVLEVSVKEGEQKEEEYYTEKSRTLGGIVLPPTPRPFGGRPTGPTEKVKFRPWIHSFVLKNGNDVLFKSEYTRGAPSSFQTEEDESLQTAVLKHIHPNPKWFSGIKMPSYILKSTIKEGLGKSNITASGLN</sequence>
<evidence type="ECO:0000259" key="1">
    <source>
        <dbReference type="Pfam" id="PF03983"/>
    </source>
</evidence>
<reference evidence="3" key="1">
    <citation type="submission" date="2019-02" db="EMBL/GenBank/DDBJ databases">
        <title>Deep-cultivation of Planctomycetes and their phenomic and genomic characterization uncovers novel biology.</title>
        <authorList>
            <person name="Wiegand S."/>
            <person name="Jogler M."/>
            <person name="Boedeker C."/>
            <person name="Pinto D."/>
            <person name="Vollmers J."/>
            <person name="Rivas-Marin E."/>
            <person name="Kohn T."/>
            <person name="Peeters S.H."/>
            <person name="Heuer A."/>
            <person name="Rast P."/>
            <person name="Oberbeckmann S."/>
            <person name="Bunk B."/>
            <person name="Jeske O."/>
            <person name="Meyerdierks A."/>
            <person name="Storesund J.E."/>
            <person name="Kallscheuer N."/>
            <person name="Luecker S."/>
            <person name="Lage O.M."/>
            <person name="Pohl T."/>
            <person name="Merkel B.J."/>
            <person name="Hornburger P."/>
            <person name="Mueller R.-W."/>
            <person name="Bruemmer F."/>
            <person name="Labrenz M."/>
            <person name="Spormann A.M."/>
            <person name="Op den Camp H."/>
            <person name="Overmann J."/>
            <person name="Amann R."/>
            <person name="Jetten M.S.M."/>
            <person name="Mascher T."/>
            <person name="Medema M.H."/>
            <person name="Devos D.P."/>
            <person name="Kaster A.-K."/>
            <person name="Ovreas L."/>
            <person name="Rohde M."/>
            <person name="Galperin M.Y."/>
            <person name="Jogler C."/>
        </authorList>
    </citation>
    <scope>NUCLEOTIDE SEQUENCE [LARGE SCALE GENOMIC DNA]</scope>
    <source>
        <strain evidence="3">Pan97</strain>
    </source>
</reference>